<keyword evidence="3" id="KW-1185">Reference proteome</keyword>
<dbReference type="Proteomes" id="UP000829354">
    <property type="component" value="Chromosome II"/>
</dbReference>
<accession>A0AAE9JA68</accession>
<proteinExistence type="predicted"/>
<feature type="compositionally biased region" description="Basic residues" evidence="1">
    <location>
        <begin position="191"/>
        <end position="200"/>
    </location>
</feature>
<gene>
    <name evidence="2" type="ORF">L5515_015470</name>
</gene>
<feature type="region of interest" description="Disordered" evidence="1">
    <location>
        <begin position="1"/>
        <end position="31"/>
    </location>
</feature>
<dbReference type="AlphaFoldDB" id="A0AAE9JA68"/>
<feature type="compositionally biased region" description="Polar residues" evidence="1">
    <location>
        <begin position="61"/>
        <end position="71"/>
    </location>
</feature>
<evidence type="ECO:0000256" key="1">
    <source>
        <dbReference type="SAM" id="MobiDB-lite"/>
    </source>
</evidence>
<reference evidence="2 3" key="1">
    <citation type="submission" date="2022-04" db="EMBL/GenBank/DDBJ databases">
        <title>Chromosome-level reference genomes for two strains of Caenorhabditis briggsae: an improved platform for comparative genomics.</title>
        <authorList>
            <person name="Stevens L."/>
            <person name="Andersen E."/>
        </authorList>
    </citation>
    <scope>NUCLEOTIDE SEQUENCE [LARGE SCALE GENOMIC DNA]</scope>
    <source>
        <strain evidence="2">VX34</strain>
        <tissue evidence="2">Whole-organism</tissue>
    </source>
</reference>
<feature type="compositionally biased region" description="Polar residues" evidence="1">
    <location>
        <begin position="126"/>
        <end position="136"/>
    </location>
</feature>
<name>A0AAE9JA68_CAEBR</name>
<sequence length="224" mass="25624">MKGRRNETNGSSSKKLSSKPDGSAPPVSMDPMTYLEDQCFELAQLYHIRRDLAIPPHMAEFQSSNHRQTSPLRLPQMVPEAVNLPVGRQSQEYSEEKEIYQTDNSSPPSLDGVGPEIAQDVDPQDNIESAGNSSRKINSRPGSKRRNSEQPFDPLPWLFSESESSDSESDVLDEYSPDKERKRRKRETDRRRRQRIRREKVCKPSDTLECPDKDHDNDKDPEQG</sequence>
<protein>
    <submittedName>
        <fullName evidence="2">Uncharacterized protein</fullName>
    </submittedName>
</protein>
<evidence type="ECO:0000313" key="3">
    <source>
        <dbReference type="Proteomes" id="UP000829354"/>
    </source>
</evidence>
<dbReference type="EMBL" id="CP092621">
    <property type="protein sequence ID" value="UMM20114.1"/>
    <property type="molecule type" value="Genomic_DNA"/>
</dbReference>
<feature type="compositionally biased region" description="Acidic residues" evidence="1">
    <location>
        <begin position="163"/>
        <end position="175"/>
    </location>
</feature>
<evidence type="ECO:0000313" key="2">
    <source>
        <dbReference type="EMBL" id="UMM20114.1"/>
    </source>
</evidence>
<feature type="region of interest" description="Disordered" evidence="1">
    <location>
        <begin position="59"/>
        <end position="224"/>
    </location>
</feature>
<feature type="compositionally biased region" description="Basic and acidic residues" evidence="1">
    <location>
        <begin position="176"/>
        <end position="190"/>
    </location>
</feature>
<feature type="compositionally biased region" description="Basic and acidic residues" evidence="1">
    <location>
        <begin position="210"/>
        <end position="224"/>
    </location>
</feature>
<organism evidence="2 3">
    <name type="scientific">Caenorhabditis briggsae</name>
    <dbReference type="NCBI Taxonomy" id="6238"/>
    <lineage>
        <taxon>Eukaryota</taxon>
        <taxon>Metazoa</taxon>
        <taxon>Ecdysozoa</taxon>
        <taxon>Nematoda</taxon>
        <taxon>Chromadorea</taxon>
        <taxon>Rhabditida</taxon>
        <taxon>Rhabditina</taxon>
        <taxon>Rhabditomorpha</taxon>
        <taxon>Rhabditoidea</taxon>
        <taxon>Rhabditidae</taxon>
        <taxon>Peloderinae</taxon>
        <taxon>Caenorhabditis</taxon>
    </lineage>
</organism>